<dbReference type="InterPro" id="IPR032774">
    <property type="entry name" value="WG_beta_rep"/>
</dbReference>
<evidence type="ECO:0000256" key="1">
    <source>
        <dbReference type="SAM" id="SignalP"/>
    </source>
</evidence>
<evidence type="ECO:0000313" key="2">
    <source>
        <dbReference type="EMBL" id="TDO23272.1"/>
    </source>
</evidence>
<dbReference type="RefSeq" id="WP_133555325.1">
    <property type="nucleotide sequence ID" value="NZ_SNWM01000002.1"/>
</dbReference>
<keyword evidence="3" id="KW-1185">Reference proteome</keyword>
<keyword evidence="1" id="KW-0732">Signal</keyword>
<dbReference type="EMBL" id="SNWM01000002">
    <property type="protein sequence ID" value="TDO23272.1"/>
    <property type="molecule type" value="Genomic_DNA"/>
</dbReference>
<name>A0A4R6IM96_9SPHI</name>
<evidence type="ECO:0000313" key="3">
    <source>
        <dbReference type="Proteomes" id="UP000295499"/>
    </source>
</evidence>
<protein>
    <submittedName>
        <fullName evidence="2">WG repeat protein</fullName>
    </submittedName>
</protein>
<feature type="signal peptide" evidence="1">
    <location>
        <begin position="1"/>
        <end position="18"/>
    </location>
</feature>
<comment type="caution">
    <text evidence="2">The sequence shown here is derived from an EMBL/GenBank/DDBJ whole genome shotgun (WGS) entry which is preliminary data.</text>
</comment>
<gene>
    <name evidence="2" type="ORF">CLV32_2261</name>
</gene>
<dbReference type="Pfam" id="PF14903">
    <property type="entry name" value="WG_beta_rep"/>
    <property type="match status" value="2"/>
</dbReference>
<dbReference type="PROSITE" id="PS51257">
    <property type="entry name" value="PROKAR_LIPOPROTEIN"/>
    <property type="match status" value="1"/>
</dbReference>
<dbReference type="AlphaFoldDB" id="A0A4R6IM96"/>
<proteinExistence type="predicted"/>
<feature type="chain" id="PRO_5020572293" evidence="1">
    <location>
        <begin position="19"/>
        <end position="692"/>
    </location>
</feature>
<reference evidence="2 3" key="1">
    <citation type="submission" date="2019-03" db="EMBL/GenBank/DDBJ databases">
        <title>Genomic Encyclopedia of Archaeal and Bacterial Type Strains, Phase II (KMG-II): from individual species to whole genera.</title>
        <authorList>
            <person name="Goeker M."/>
        </authorList>
    </citation>
    <scope>NUCLEOTIDE SEQUENCE [LARGE SCALE GENOMIC DNA]</scope>
    <source>
        <strain evidence="2 3">DSM 19034</strain>
    </source>
</reference>
<dbReference type="Proteomes" id="UP000295499">
    <property type="component" value="Unassembled WGS sequence"/>
</dbReference>
<organism evidence="2 3">
    <name type="scientific">Pedobacter duraquae</name>
    <dbReference type="NCBI Taxonomy" id="425511"/>
    <lineage>
        <taxon>Bacteria</taxon>
        <taxon>Pseudomonadati</taxon>
        <taxon>Bacteroidota</taxon>
        <taxon>Sphingobacteriia</taxon>
        <taxon>Sphingobacteriales</taxon>
        <taxon>Sphingobacteriaceae</taxon>
        <taxon>Pedobacter</taxon>
    </lineage>
</organism>
<accession>A0A4R6IM96</accession>
<dbReference type="OrthoDB" id="5464673at2"/>
<sequence>MKLINKLLSLTSISLLFACSGHTEVRYRSTDSIKNVFAEQLKNKTLPEARTFLNTQTEQLDQLLEMMNTRIQLSISSEVKNPTGDEGVIKTPIHALFPAETVEQGMKVVARNYDFTQQIEPKGSTLFAVLGDRYPIPEFYGNNEKNKIVLSWSLSLDKLFFHDQTTANQKVILTDGDEAMISAKKPLDSAYALLKYSYATKTEELVLDKDNPIRKTPFGTVALKEFGSDAATVQITGKTDNVLTILGMDTKGRYIDQNSNSSYSLPSEAKQKILEIYNKALKSWVKNIDNKKYKNTGELIADIRKTMPAEMGSEELQKENIRVASLKFYQNIAKLVVVYATEDKTVEEHVTLKNTAVMESGNSIAEGDKKGIYGIVAADGAWVIPPSYANLQSLSAAYFKSCITGSGENACTYYRFDPVQKKLLNLNTTTLKGYVIEGAVGSKFVQFSKPAASGLDKKGIADNNGNIVLQPIYDEIGIAGNFLITVQPKADDEEFGVYTLDGKAFIPPSTHVISQDSGYIFVHVKEVDDTQQYRLLEQQTGKDVLPAGTFALEPSFKSDLLLVGNASQKYYIDSRRNKKFDVSAYQTIARFYYGYAKVTNSAGLRGLINSSGKLVVPCIYEDMNAVNHGITMVTKVVNNAYQVGLLDVKTGKFIVPLVISANNYSTLGSDESVIYTINDKRYDYRGKLTSNN</sequence>